<sequence>MAKSNQQQQASASANDNSVTSTVDSQPQPSDTCSNLADQPMVDLASLLEIPLFNELMLVYEIQYNATKDALKHFLEEQPNLILPLFTNVLWSLLVNPLLAINPTTNLNLSTQELLTSGGDLQKIAREILDKTKTFNNTQNVLNPQQCSQHAHSQLTNDKRTRIMRRAENVRHY</sequence>
<feature type="region of interest" description="Disordered" evidence="1">
    <location>
        <begin position="1"/>
        <end position="36"/>
    </location>
</feature>
<evidence type="ECO:0000313" key="2">
    <source>
        <dbReference type="Proteomes" id="UP000050640"/>
    </source>
</evidence>
<reference evidence="3" key="1">
    <citation type="submission" date="2017-02" db="UniProtKB">
        <authorList>
            <consortium name="WormBaseParasite"/>
        </authorList>
    </citation>
    <scope>IDENTIFICATION</scope>
</reference>
<evidence type="ECO:0000313" key="3">
    <source>
        <dbReference type="WBParaSite" id="EEL_0000820101-mRNA-1"/>
    </source>
</evidence>
<accession>A0A0R3S0P2</accession>
<proteinExistence type="predicted"/>
<feature type="compositionally biased region" description="Low complexity" evidence="1">
    <location>
        <begin position="1"/>
        <end position="18"/>
    </location>
</feature>
<organism evidence="2 3">
    <name type="scientific">Elaeophora elaphi</name>
    <dbReference type="NCBI Taxonomy" id="1147741"/>
    <lineage>
        <taxon>Eukaryota</taxon>
        <taxon>Metazoa</taxon>
        <taxon>Ecdysozoa</taxon>
        <taxon>Nematoda</taxon>
        <taxon>Chromadorea</taxon>
        <taxon>Rhabditida</taxon>
        <taxon>Spirurina</taxon>
        <taxon>Spiruromorpha</taxon>
        <taxon>Filarioidea</taxon>
        <taxon>Onchocercidae</taxon>
        <taxon>Elaeophora</taxon>
    </lineage>
</organism>
<dbReference type="WBParaSite" id="EEL_0000820101-mRNA-1">
    <property type="protein sequence ID" value="EEL_0000820101-mRNA-1"/>
    <property type="gene ID" value="EEL_0000820101"/>
</dbReference>
<evidence type="ECO:0000256" key="1">
    <source>
        <dbReference type="SAM" id="MobiDB-lite"/>
    </source>
</evidence>
<dbReference type="Proteomes" id="UP000050640">
    <property type="component" value="Unplaced"/>
</dbReference>
<keyword evidence="2" id="KW-1185">Reference proteome</keyword>
<protein>
    <submittedName>
        <fullName evidence="3">Uncharacterized protein</fullName>
    </submittedName>
</protein>
<name>A0A0R3S0P2_9BILA</name>
<feature type="compositionally biased region" description="Polar residues" evidence="1">
    <location>
        <begin position="19"/>
        <end position="36"/>
    </location>
</feature>
<dbReference type="AlphaFoldDB" id="A0A0R3S0P2"/>